<dbReference type="AlphaFoldDB" id="A0A4R5EMX3"/>
<protein>
    <submittedName>
        <fullName evidence="12">Insulinase family protein</fullName>
    </submittedName>
</protein>
<dbReference type="EMBL" id="SMFP01000011">
    <property type="protein sequence ID" value="TDE36071.1"/>
    <property type="molecule type" value="Genomic_DNA"/>
</dbReference>
<feature type="domain" description="Peptidase M16 C-terminal" evidence="11">
    <location>
        <begin position="215"/>
        <end position="398"/>
    </location>
</feature>
<evidence type="ECO:0000256" key="9">
    <source>
        <dbReference type="SAM" id="MobiDB-lite"/>
    </source>
</evidence>
<accession>A0A4R5EMX3</accession>
<evidence type="ECO:0000256" key="1">
    <source>
        <dbReference type="ARBA" id="ARBA00001947"/>
    </source>
</evidence>
<evidence type="ECO:0000259" key="10">
    <source>
        <dbReference type="Pfam" id="PF00675"/>
    </source>
</evidence>
<keyword evidence="6" id="KW-0862">Zinc</keyword>
<evidence type="ECO:0000256" key="6">
    <source>
        <dbReference type="ARBA" id="ARBA00022833"/>
    </source>
</evidence>
<evidence type="ECO:0000313" key="12">
    <source>
        <dbReference type="EMBL" id="TDE36071.1"/>
    </source>
</evidence>
<dbReference type="Pfam" id="PF05193">
    <property type="entry name" value="Peptidase_M16_C"/>
    <property type="match status" value="1"/>
</dbReference>
<dbReference type="OrthoDB" id="9811314at2"/>
<dbReference type="PANTHER" id="PTHR43690">
    <property type="entry name" value="NARDILYSIN"/>
    <property type="match status" value="1"/>
</dbReference>
<proteinExistence type="inferred from homology"/>
<evidence type="ECO:0000259" key="11">
    <source>
        <dbReference type="Pfam" id="PF05193"/>
    </source>
</evidence>
<name>A0A4R5EMX3_9RHOB</name>
<dbReference type="Gene3D" id="3.30.830.10">
    <property type="entry name" value="Metalloenzyme, LuxS/M16 peptidase-like"/>
    <property type="match status" value="2"/>
</dbReference>
<comment type="caution">
    <text evidence="12">The sequence shown here is derived from an EMBL/GenBank/DDBJ whole genome shotgun (WGS) entry which is preliminary data.</text>
</comment>
<evidence type="ECO:0000256" key="5">
    <source>
        <dbReference type="ARBA" id="ARBA00022801"/>
    </source>
</evidence>
<comment type="similarity">
    <text evidence="2 8">Belongs to the peptidase M16 family.</text>
</comment>
<dbReference type="GO" id="GO:0004222">
    <property type="term" value="F:metalloendopeptidase activity"/>
    <property type="evidence" value="ECO:0007669"/>
    <property type="project" value="InterPro"/>
</dbReference>
<evidence type="ECO:0000313" key="13">
    <source>
        <dbReference type="Proteomes" id="UP000294662"/>
    </source>
</evidence>
<gene>
    <name evidence="12" type="ORF">E1B25_16255</name>
</gene>
<dbReference type="InterPro" id="IPR050626">
    <property type="entry name" value="Peptidase_M16"/>
</dbReference>
<keyword evidence="4" id="KW-0479">Metal-binding</keyword>
<evidence type="ECO:0000256" key="4">
    <source>
        <dbReference type="ARBA" id="ARBA00022723"/>
    </source>
</evidence>
<dbReference type="GO" id="GO:0046872">
    <property type="term" value="F:metal ion binding"/>
    <property type="evidence" value="ECO:0007669"/>
    <property type="project" value="UniProtKB-KW"/>
</dbReference>
<evidence type="ECO:0000256" key="7">
    <source>
        <dbReference type="ARBA" id="ARBA00023049"/>
    </source>
</evidence>
<dbReference type="InterPro" id="IPR001431">
    <property type="entry name" value="Pept_M16_Zn_BS"/>
</dbReference>
<keyword evidence="3" id="KW-0645">Protease</keyword>
<evidence type="ECO:0000256" key="8">
    <source>
        <dbReference type="RuleBase" id="RU004447"/>
    </source>
</evidence>
<reference evidence="12 13" key="1">
    <citation type="submission" date="2019-03" db="EMBL/GenBank/DDBJ databases">
        <authorList>
            <person name="Zhang S."/>
        </authorList>
    </citation>
    <scope>NUCLEOTIDE SEQUENCE [LARGE SCALE GENOMIC DNA]</scope>
    <source>
        <strain evidence="12 13">S4J41</strain>
    </source>
</reference>
<dbReference type="Pfam" id="PF00675">
    <property type="entry name" value="Peptidase_M16"/>
    <property type="match status" value="1"/>
</dbReference>
<dbReference type="PANTHER" id="PTHR43690:SF17">
    <property type="entry name" value="PROTEIN YHJJ"/>
    <property type="match status" value="1"/>
</dbReference>
<organism evidence="12 13">
    <name type="scientific">Antarcticimicrobium sediminis</name>
    <dbReference type="NCBI Taxonomy" id="2546227"/>
    <lineage>
        <taxon>Bacteria</taxon>
        <taxon>Pseudomonadati</taxon>
        <taxon>Pseudomonadota</taxon>
        <taxon>Alphaproteobacteria</taxon>
        <taxon>Rhodobacterales</taxon>
        <taxon>Paracoccaceae</taxon>
        <taxon>Antarcticimicrobium</taxon>
    </lineage>
</organism>
<dbReference type="InterPro" id="IPR011249">
    <property type="entry name" value="Metalloenz_LuxS/M16"/>
</dbReference>
<feature type="region of interest" description="Disordered" evidence="9">
    <location>
        <begin position="15"/>
        <end position="40"/>
    </location>
</feature>
<dbReference type="InterPro" id="IPR011765">
    <property type="entry name" value="Pept_M16_N"/>
</dbReference>
<keyword evidence="5" id="KW-0378">Hydrolase</keyword>
<dbReference type="Proteomes" id="UP000294662">
    <property type="component" value="Unassembled WGS sequence"/>
</dbReference>
<feature type="domain" description="Peptidase M16 N-terminal" evidence="10">
    <location>
        <begin position="61"/>
        <end position="204"/>
    </location>
</feature>
<sequence>MLGALSGAAAASQAVGATSDAPKAAPETAAPETAADSATDPVIASSTEGVSSFTLANGMQVVVVEDHRAPVLQHMVWYRAGSADEPIGSSGVAHFLEHLLFKGTDTMAPGELSATVAANGGRDNAFTSYDYTAYFQRVAADRLGLMMKMEADRMTHLRLSEDDIATERDVILEERNMRTENNPGALFSEQMNAVQYLNHRYGVPVIGWKHEMETLDLQDALSFYHRYYAPNDAILVVSGDVTPQEVLALAQEHYGKIPANPDLPPRIRSQEPPQLAERRLQYRDARVAQPYVSRSYLAPERDPGAQEQAAALYLLSDILGGGQTSYLADKLQFDSNIAVYTGVFYNGVSLDDTTFDLVVVPTEGVSLEAAEAALDDALRAFLREGVDPEHLARIKLQLRAAQIYERDDVADIANRYGKALATGLTVEDVQRWPDLLQAVTEGDILDAARSVLRREGSVTGWLMRDEEVTQ</sequence>
<evidence type="ECO:0000256" key="3">
    <source>
        <dbReference type="ARBA" id="ARBA00022670"/>
    </source>
</evidence>
<keyword evidence="13" id="KW-1185">Reference proteome</keyword>
<dbReference type="GO" id="GO:0006508">
    <property type="term" value="P:proteolysis"/>
    <property type="evidence" value="ECO:0007669"/>
    <property type="project" value="UniProtKB-KW"/>
</dbReference>
<keyword evidence="7" id="KW-0482">Metalloprotease</keyword>
<dbReference type="PROSITE" id="PS00143">
    <property type="entry name" value="INSULINASE"/>
    <property type="match status" value="1"/>
</dbReference>
<dbReference type="SUPFAM" id="SSF63411">
    <property type="entry name" value="LuxS/MPP-like metallohydrolase"/>
    <property type="match status" value="2"/>
</dbReference>
<evidence type="ECO:0000256" key="2">
    <source>
        <dbReference type="ARBA" id="ARBA00007261"/>
    </source>
</evidence>
<dbReference type="InterPro" id="IPR007863">
    <property type="entry name" value="Peptidase_M16_C"/>
</dbReference>
<comment type="cofactor">
    <cofactor evidence="1">
        <name>Zn(2+)</name>
        <dbReference type="ChEBI" id="CHEBI:29105"/>
    </cofactor>
</comment>